<evidence type="ECO:0008006" key="4">
    <source>
        <dbReference type="Google" id="ProtNLM"/>
    </source>
</evidence>
<organism evidence="2 3">
    <name type="scientific">Segatella buccae</name>
    <dbReference type="NCBI Taxonomy" id="28126"/>
    <lineage>
        <taxon>Bacteria</taxon>
        <taxon>Pseudomonadati</taxon>
        <taxon>Bacteroidota</taxon>
        <taxon>Bacteroidia</taxon>
        <taxon>Bacteroidales</taxon>
        <taxon>Prevotellaceae</taxon>
        <taxon>Segatella</taxon>
    </lineage>
</organism>
<protein>
    <recommendedName>
        <fullName evidence="4">Outer membrane protein beta-barrel domain-containing protein</fullName>
    </recommendedName>
</protein>
<dbReference type="Proteomes" id="UP000255283">
    <property type="component" value="Unassembled WGS sequence"/>
</dbReference>
<sequence length="214" mass="24124">MKKQLLWLLLAGLPAFQSLQAQEQTGGQERRNSVYLEIGGASNGVGVSYDLKLKDLPIAFRAGLGFGYQRASDIYSGSSTRFYGIPLEAKYLVGRNRSKLELGLGVNIFWVNMHEPQYAFHYTELSTESGYNLNGYTIDYLGQKTINKVGNFVFANIGYRHISKRGFMFRAGLTPGFNITQRYYVDAAAPSWKNNDSKKVNWWVAPYVSLGWAF</sequence>
<dbReference type="EMBL" id="UGTJ01000001">
    <property type="protein sequence ID" value="SUB80631.1"/>
    <property type="molecule type" value="Genomic_DNA"/>
</dbReference>
<reference evidence="2 3" key="1">
    <citation type="submission" date="2018-06" db="EMBL/GenBank/DDBJ databases">
        <authorList>
            <consortium name="Pathogen Informatics"/>
            <person name="Doyle S."/>
        </authorList>
    </citation>
    <scope>NUCLEOTIDE SEQUENCE [LARGE SCALE GENOMIC DNA]</scope>
    <source>
        <strain evidence="2 3">NCTC13063</strain>
    </source>
</reference>
<feature type="chain" id="PRO_5042894417" description="Outer membrane protein beta-barrel domain-containing protein" evidence="1">
    <location>
        <begin position="22"/>
        <end position="214"/>
    </location>
</feature>
<comment type="caution">
    <text evidence="2">The sequence shown here is derived from an EMBL/GenBank/DDBJ whole genome shotgun (WGS) entry which is preliminary data.</text>
</comment>
<proteinExistence type="predicted"/>
<evidence type="ECO:0000313" key="2">
    <source>
        <dbReference type="EMBL" id="SUB80631.1"/>
    </source>
</evidence>
<dbReference type="RefSeq" id="WP_115153990.1">
    <property type="nucleotide sequence ID" value="NZ_DBFWLE010000022.1"/>
</dbReference>
<name>A0AAQ1UJK5_9BACT</name>
<keyword evidence="1" id="KW-0732">Signal</keyword>
<dbReference type="AlphaFoldDB" id="A0AAQ1UJK5"/>
<evidence type="ECO:0000256" key="1">
    <source>
        <dbReference type="SAM" id="SignalP"/>
    </source>
</evidence>
<gene>
    <name evidence="2" type="ORF">NCTC13063_01922</name>
</gene>
<evidence type="ECO:0000313" key="3">
    <source>
        <dbReference type="Proteomes" id="UP000255283"/>
    </source>
</evidence>
<feature type="signal peptide" evidence="1">
    <location>
        <begin position="1"/>
        <end position="21"/>
    </location>
</feature>
<accession>A0AAQ1UJK5</accession>